<accession>E4LAD8</accession>
<dbReference type="Pfam" id="PF00583">
    <property type="entry name" value="Acetyltransf_1"/>
    <property type="match status" value="1"/>
</dbReference>
<evidence type="ECO:0000313" key="3">
    <source>
        <dbReference type="Proteomes" id="UP000004594"/>
    </source>
</evidence>
<proteinExistence type="predicted"/>
<reference evidence="2 3" key="1">
    <citation type="submission" date="2010-11" db="EMBL/GenBank/DDBJ databases">
        <authorList>
            <person name="Durkin A.S."/>
            <person name="Madupu R."/>
            <person name="Torralba M."/>
            <person name="Gillis M."/>
            <person name="Methe B."/>
            <person name="Sutton G."/>
            <person name="Nelson K.E."/>
        </authorList>
    </citation>
    <scope>NUCLEOTIDE SEQUENCE [LARGE SCALE GENOMIC DNA]</scope>
    <source>
        <strain evidence="2 3">UPII 345-E</strain>
    </source>
</reference>
<name>E4LAD8_9FIRM</name>
<organism evidence="2 3">
    <name type="scientific">Dialister micraerophilus UPII 345-E</name>
    <dbReference type="NCBI Taxonomy" id="910314"/>
    <lineage>
        <taxon>Bacteria</taxon>
        <taxon>Bacillati</taxon>
        <taxon>Bacillota</taxon>
        <taxon>Negativicutes</taxon>
        <taxon>Veillonellales</taxon>
        <taxon>Veillonellaceae</taxon>
        <taxon>Dialister</taxon>
    </lineage>
</organism>
<dbReference type="Proteomes" id="UP000004594">
    <property type="component" value="Unassembled WGS sequence"/>
</dbReference>
<protein>
    <submittedName>
        <fullName evidence="2">Ribosomal-protein-alanine acetyltransferase</fullName>
        <ecNumber evidence="2">2.3.1.128</ecNumber>
    </submittedName>
</protein>
<dbReference type="eggNOG" id="COG0456">
    <property type="taxonomic scope" value="Bacteria"/>
</dbReference>
<evidence type="ECO:0000259" key="1">
    <source>
        <dbReference type="PROSITE" id="PS51186"/>
    </source>
</evidence>
<gene>
    <name evidence="2" type="primary">rimI</name>
    <name evidence="2" type="ORF">HMPREF9220_0201</name>
</gene>
<dbReference type="PANTHER" id="PTHR43617">
    <property type="entry name" value="L-AMINO ACID N-ACETYLTRANSFERASE"/>
    <property type="match status" value="1"/>
</dbReference>
<dbReference type="InterPro" id="IPR050276">
    <property type="entry name" value="MshD_Acetyltransferase"/>
</dbReference>
<dbReference type="OrthoDB" id="9794566at2"/>
<dbReference type="InterPro" id="IPR016181">
    <property type="entry name" value="Acyl_CoA_acyltransferase"/>
</dbReference>
<comment type="caution">
    <text evidence="2">The sequence shown here is derived from an EMBL/GenBank/DDBJ whole genome shotgun (WGS) entry which is preliminary data.</text>
</comment>
<sequence>MGKETQSEITIRKALKKDVNAIYEIGKHSFFDAWRKETVESDLVKSHSCYFVAEFEGRIIGYACYWFILDEAQLVNLAVEPEYRRKGTAKALMNAGETEAVNRNMRFIFLEVRVGNINAQELYRKMGFIVGSLRKGVYENPKEDGYIMMKKLTDPMGRKL</sequence>
<dbReference type="EMBL" id="AENT01000030">
    <property type="protein sequence ID" value="EFR42177.1"/>
    <property type="molecule type" value="Genomic_DNA"/>
</dbReference>
<dbReference type="InterPro" id="IPR006464">
    <property type="entry name" value="AcTrfase_RimI/Ard1"/>
</dbReference>
<dbReference type="GO" id="GO:0008080">
    <property type="term" value="F:N-acetyltransferase activity"/>
    <property type="evidence" value="ECO:0007669"/>
    <property type="project" value="InterPro"/>
</dbReference>
<keyword evidence="2" id="KW-0808">Transferase</keyword>
<dbReference type="NCBIfam" id="TIGR01575">
    <property type="entry name" value="rimI"/>
    <property type="match status" value="1"/>
</dbReference>
<dbReference type="AlphaFoldDB" id="E4LAD8"/>
<dbReference type="PROSITE" id="PS51186">
    <property type="entry name" value="GNAT"/>
    <property type="match status" value="1"/>
</dbReference>
<dbReference type="InterPro" id="IPR000182">
    <property type="entry name" value="GNAT_dom"/>
</dbReference>
<feature type="domain" description="N-acetyltransferase" evidence="1">
    <location>
        <begin position="9"/>
        <end position="153"/>
    </location>
</feature>
<evidence type="ECO:0000313" key="2">
    <source>
        <dbReference type="EMBL" id="EFR42177.1"/>
    </source>
</evidence>
<dbReference type="Gene3D" id="3.40.630.30">
    <property type="match status" value="1"/>
</dbReference>
<dbReference type="CDD" id="cd04301">
    <property type="entry name" value="NAT_SF"/>
    <property type="match status" value="1"/>
</dbReference>
<dbReference type="SUPFAM" id="SSF55729">
    <property type="entry name" value="Acyl-CoA N-acyltransferases (Nat)"/>
    <property type="match status" value="1"/>
</dbReference>
<dbReference type="RefSeq" id="WP_007555226.1">
    <property type="nucleotide sequence ID" value="NZ_AENT01000030.1"/>
</dbReference>
<keyword evidence="2" id="KW-0012">Acyltransferase</keyword>
<dbReference type="EC" id="2.3.1.128" evidence="2"/>